<sequence length="70" mass="7912">MRRARRGPRATSHHVFYGNPVPVVCRRSSKDADWLVEWAGTHRPVVGVKRAGVRMLAFMRIDGLLLWTGG</sequence>
<evidence type="ECO:0000313" key="1">
    <source>
        <dbReference type="EMBL" id="BFP49436.1"/>
    </source>
</evidence>
<gene>
    <name evidence="1" type="ORF">KCMC57_58040</name>
</gene>
<dbReference type="AlphaFoldDB" id="A0AB33K6F0"/>
<dbReference type="EMBL" id="AP035881">
    <property type="protein sequence ID" value="BFP49436.1"/>
    <property type="molecule type" value="Genomic_DNA"/>
</dbReference>
<reference evidence="1" key="1">
    <citation type="submission" date="2024-07" db="EMBL/GenBank/DDBJ databases">
        <title>Complete genome sequences of cellulolytic bacteria, Kitasatospora sp. CMC57 and Streptomyces sp. CMC78, isolated from Japanese agricultural soil.</title>
        <authorList>
            <person name="Hashimoto T."/>
            <person name="Ito M."/>
            <person name="Iwamoto M."/>
            <person name="Fukahori D."/>
            <person name="Shoda T."/>
            <person name="Sakoda M."/>
            <person name="Morohoshi T."/>
            <person name="Mitsuboshi M."/>
            <person name="Nishizawa T."/>
        </authorList>
    </citation>
    <scope>NUCLEOTIDE SEQUENCE</scope>
    <source>
        <strain evidence="1">CMC57</strain>
    </source>
</reference>
<proteinExistence type="predicted"/>
<name>A0AB33K6F0_9ACTN</name>
<protein>
    <submittedName>
        <fullName evidence="1">Uncharacterized protein</fullName>
    </submittedName>
</protein>
<organism evidence="1">
    <name type="scientific">Kitasatospora sp. CMC57</name>
    <dbReference type="NCBI Taxonomy" id="3231513"/>
    <lineage>
        <taxon>Bacteria</taxon>
        <taxon>Bacillati</taxon>
        <taxon>Actinomycetota</taxon>
        <taxon>Actinomycetes</taxon>
        <taxon>Kitasatosporales</taxon>
        <taxon>Streptomycetaceae</taxon>
        <taxon>Kitasatospora</taxon>
    </lineage>
</organism>
<accession>A0AB33K6F0</accession>